<feature type="compositionally biased region" description="Polar residues" evidence="1">
    <location>
        <begin position="51"/>
        <end position="66"/>
    </location>
</feature>
<keyword evidence="3" id="KW-1185">Reference proteome</keyword>
<evidence type="ECO:0000313" key="2">
    <source>
        <dbReference type="EMBL" id="KAI3539801.1"/>
    </source>
</evidence>
<dbReference type="EMBL" id="SDAQ01000095">
    <property type="protein sequence ID" value="KAI3539801.1"/>
    <property type="molecule type" value="Genomic_DNA"/>
</dbReference>
<evidence type="ECO:0000256" key="1">
    <source>
        <dbReference type="SAM" id="MobiDB-lite"/>
    </source>
</evidence>
<reference evidence="2" key="1">
    <citation type="submission" date="2019-01" db="EMBL/GenBank/DDBJ databases">
        <title>Colletotrichum abscissum LGMF1257.</title>
        <authorList>
            <person name="Baroncelli R."/>
        </authorList>
    </citation>
    <scope>NUCLEOTIDE SEQUENCE</scope>
    <source>
        <strain evidence="2">Ca142</strain>
    </source>
</reference>
<sequence>MWSFTTQNLVPTLLRSPIFSKPIQPFPAWLLSSRHISRLRSRPERADLPHPSTSSRLIFLPSSNSDPRIRGRVKMQERKKV</sequence>
<name>A0A9P9X796_9PEZI</name>
<organism evidence="2 3">
    <name type="scientific">Colletotrichum abscissum</name>
    <dbReference type="NCBI Taxonomy" id="1671311"/>
    <lineage>
        <taxon>Eukaryota</taxon>
        <taxon>Fungi</taxon>
        <taxon>Dikarya</taxon>
        <taxon>Ascomycota</taxon>
        <taxon>Pezizomycotina</taxon>
        <taxon>Sordariomycetes</taxon>
        <taxon>Hypocreomycetidae</taxon>
        <taxon>Glomerellales</taxon>
        <taxon>Glomerellaceae</taxon>
        <taxon>Colletotrichum</taxon>
        <taxon>Colletotrichum acutatum species complex</taxon>
    </lineage>
</organism>
<dbReference type="Proteomes" id="UP001056436">
    <property type="component" value="Unassembled WGS sequence"/>
</dbReference>
<comment type="caution">
    <text evidence="2">The sequence shown here is derived from an EMBL/GenBank/DDBJ whole genome shotgun (WGS) entry which is preliminary data.</text>
</comment>
<feature type="region of interest" description="Disordered" evidence="1">
    <location>
        <begin position="41"/>
        <end position="81"/>
    </location>
</feature>
<evidence type="ECO:0000313" key="3">
    <source>
        <dbReference type="Proteomes" id="UP001056436"/>
    </source>
</evidence>
<protein>
    <submittedName>
        <fullName evidence="2">Uncharacterized protein</fullName>
    </submittedName>
</protein>
<proteinExistence type="predicted"/>
<gene>
    <name evidence="2" type="ORF">CABS02_11257</name>
</gene>
<accession>A0A9P9X796</accession>
<dbReference type="AlphaFoldDB" id="A0A9P9X796"/>